<name>A0A2P5C1B7_PARAD</name>
<evidence type="ECO:0000313" key="3">
    <source>
        <dbReference type="Proteomes" id="UP000237105"/>
    </source>
</evidence>
<reference evidence="3" key="1">
    <citation type="submission" date="2016-06" db="EMBL/GenBank/DDBJ databases">
        <title>Parallel loss of symbiosis genes in relatives of nitrogen-fixing non-legume Parasponia.</title>
        <authorList>
            <person name="Van Velzen R."/>
            <person name="Holmer R."/>
            <person name="Bu F."/>
            <person name="Rutten L."/>
            <person name="Van Zeijl A."/>
            <person name="Liu W."/>
            <person name="Santuari L."/>
            <person name="Cao Q."/>
            <person name="Sharma T."/>
            <person name="Shen D."/>
            <person name="Roswanjaya Y."/>
            <person name="Wardhani T."/>
            <person name="Kalhor M.S."/>
            <person name="Jansen J."/>
            <person name="Van den Hoogen J."/>
            <person name="Gungor B."/>
            <person name="Hartog M."/>
            <person name="Hontelez J."/>
            <person name="Verver J."/>
            <person name="Yang W.-C."/>
            <person name="Schijlen E."/>
            <person name="Repin R."/>
            <person name="Schilthuizen M."/>
            <person name="Schranz E."/>
            <person name="Heidstra R."/>
            <person name="Miyata K."/>
            <person name="Fedorova E."/>
            <person name="Kohlen W."/>
            <person name="Bisseling T."/>
            <person name="Smit S."/>
            <person name="Geurts R."/>
        </authorList>
    </citation>
    <scope>NUCLEOTIDE SEQUENCE [LARGE SCALE GENOMIC DNA]</scope>
    <source>
        <strain evidence="3">cv. WU1-14</strain>
    </source>
</reference>
<feature type="transmembrane region" description="Helical" evidence="1">
    <location>
        <begin position="27"/>
        <end position="45"/>
    </location>
</feature>
<accession>A0A2P5C1B7</accession>
<protein>
    <submittedName>
        <fullName evidence="2">Uncharacterized protein</fullName>
    </submittedName>
</protein>
<dbReference type="EMBL" id="JXTB01000189">
    <property type="protein sequence ID" value="PON54838.1"/>
    <property type="molecule type" value="Genomic_DNA"/>
</dbReference>
<sequence length="51" mass="5762">MPLVKGSTIINSMLTCSIINVLSLTRFLIAKYLMSMCLLITFVVFSHKYCC</sequence>
<evidence type="ECO:0000313" key="2">
    <source>
        <dbReference type="EMBL" id="PON54838.1"/>
    </source>
</evidence>
<gene>
    <name evidence="2" type="ORF">PanWU01x14_192040</name>
</gene>
<dbReference type="AlphaFoldDB" id="A0A2P5C1B7"/>
<dbReference type="Proteomes" id="UP000237105">
    <property type="component" value="Unassembled WGS sequence"/>
</dbReference>
<keyword evidence="1" id="KW-1133">Transmembrane helix</keyword>
<keyword evidence="1" id="KW-0472">Membrane</keyword>
<keyword evidence="3" id="KW-1185">Reference proteome</keyword>
<comment type="caution">
    <text evidence="2">The sequence shown here is derived from an EMBL/GenBank/DDBJ whole genome shotgun (WGS) entry which is preliminary data.</text>
</comment>
<organism evidence="2 3">
    <name type="scientific">Parasponia andersonii</name>
    <name type="common">Sponia andersonii</name>
    <dbReference type="NCBI Taxonomy" id="3476"/>
    <lineage>
        <taxon>Eukaryota</taxon>
        <taxon>Viridiplantae</taxon>
        <taxon>Streptophyta</taxon>
        <taxon>Embryophyta</taxon>
        <taxon>Tracheophyta</taxon>
        <taxon>Spermatophyta</taxon>
        <taxon>Magnoliopsida</taxon>
        <taxon>eudicotyledons</taxon>
        <taxon>Gunneridae</taxon>
        <taxon>Pentapetalae</taxon>
        <taxon>rosids</taxon>
        <taxon>fabids</taxon>
        <taxon>Rosales</taxon>
        <taxon>Cannabaceae</taxon>
        <taxon>Parasponia</taxon>
    </lineage>
</organism>
<evidence type="ECO:0000256" key="1">
    <source>
        <dbReference type="SAM" id="Phobius"/>
    </source>
</evidence>
<proteinExistence type="predicted"/>
<keyword evidence="1" id="KW-0812">Transmembrane</keyword>